<evidence type="ECO:0000256" key="15">
    <source>
        <dbReference type="ARBA" id="ARBA00023180"/>
    </source>
</evidence>
<dbReference type="GO" id="GO:0010106">
    <property type="term" value="P:cellular response to iron ion starvation"/>
    <property type="evidence" value="ECO:0007669"/>
    <property type="project" value="TreeGrafter"/>
</dbReference>
<feature type="signal peptide" evidence="19">
    <location>
        <begin position="1"/>
        <end position="22"/>
    </location>
</feature>
<dbReference type="CDD" id="cd13899">
    <property type="entry name" value="CuRO_3_Fet3p"/>
    <property type="match status" value="1"/>
</dbReference>
<dbReference type="Pfam" id="PF07731">
    <property type="entry name" value="Cu-oxidase_2"/>
    <property type="match status" value="1"/>
</dbReference>
<feature type="chain" id="PRO_5019112679" description="Ferroxidase fet3" evidence="19">
    <location>
        <begin position="23"/>
        <end position="629"/>
    </location>
</feature>
<evidence type="ECO:0000256" key="3">
    <source>
        <dbReference type="ARBA" id="ARBA00022475"/>
    </source>
</evidence>
<dbReference type="InterPro" id="IPR008972">
    <property type="entry name" value="Cupredoxin"/>
</dbReference>
<feature type="region of interest" description="Disordered" evidence="17">
    <location>
        <begin position="605"/>
        <end position="629"/>
    </location>
</feature>
<evidence type="ECO:0000256" key="13">
    <source>
        <dbReference type="ARBA" id="ARBA00023065"/>
    </source>
</evidence>
<evidence type="ECO:0000256" key="17">
    <source>
        <dbReference type="SAM" id="MobiDB-lite"/>
    </source>
</evidence>
<keyword evidence="15" id="KW-0325">Glycoprotein</keyword>
<evidence type="ECO:0000256" key="19">
    <source>
        <dbReference type="SAM" id="SignalP"/>
    </source>
</evidence>
<comment type="caution">
    <text evidence="23">The sequence shown here is derived from an EMBL/GenBank/DDBJ whole genome shotgun (WGS) entry which is preliminary data.</text>
</comment>
<evidence type="ECO:0000259" key="21">
    <source>
        <dbReference type="Pfam" id="PF07731"/>
    </source>
</evidence>
<name>A0A420Y4T8_9PEZI</name>
<dbReference type="Pfam" id="PF00394">
    <property type="entry name" value="Cu-oxidase"/>
    <property type="match status" value="1"/>
</dbReference>
<reference evidence="23 24" key="1">
    <citation type="submission" date="2018-08" db="EMBL/GenBank/DDBJ databases">
        <title>Draft genome of the lignicolous fungus Coniochaeta pulveracea.</title>
        <authorList>
            <person name="Borstlap C.J."/>
            <person name="De Witt R.N."/>
            <person name="Botha A."/>
            <person name="Volschenk H."/>
        </authorList>
    </citation>
    <scope>NUCLEOTIDE SEQUENCE [LARGE SCALE GENOMIC DNA]</scope>
    <source>
        <strain evidence="23 24">CAB683</strain>
    </source>
</reference>
<evidence type="ECO:0008006" key="25">
    <source>
        <dbReference type="Google" id="ProtNLM"/>
    </source>
</evidence>
<evidence type="ECO:0000256" key="16">
    <source>
        <dbReference type="ARBA" id="ARBA00037814"/>
    </source>
</evidence>
<keyword evidence="9 18" id="KW-1133">Transmembrane helix</keyword>
<keyword evidence="24" id="KW-1185">Reference proteome</keyword>
<evidence type="ECO:0000256" key="11">
    <source>
        <dbReference type="ARBA" id="ARBA00023004"/>
    </source>
</evidence>
<dbReference type="FunFam" id="2.60.40.420:FF:000024">
    <property type="entry name" value="FET5p Multicopper oxidase"/>
    <property type="match status" value="1"/>
</dbReference>
<dbReference type="STRING" id="177199.A0A420Y4T8"/>
<proteinExistence type="inferred from homology"/>
<dbReference type="OrthoDB" id="2121828at2759"/>
<keyword evidence="6" id="KW-0479">Metal-binding</keyword>
<keyword evidence="7 19" id="KW-0732">Signal</keyword>
<keyword evidence="2" id="KW-0813">Transport</keyword>
<dbReference type="Proteomes" id="UP000275385">
    <property type="component" value="Unassembled WGS sequence"/>
</dbReference>
<dbReference type="Pfam" id="PF07732">
    <property type="entry name" value="Cu-oxidase_3"/>
    <property type="match status" value="1"/>
</dbReference>
<evidence type="ECO:0000256" key="6">
    <source>
        <dbReference type="ARBA" id="ARBA00022723"/>
    </source>
</evidence>
<dbReference type="PROSITE" id="PS00079">
    <property type="entry name" value="MULTICOPPER_OXIDASE1"/>
    <property type="match status" value="2"/>
</dbReference>
<feature type="compositionally biased region" description="Low complexity" evidence="17">
    <location>
        <begin position="614"/>
        <end position="629"/>
    </location>
</feature>
<dbReference type="PROSITE" id="PS00080">
    <property type="entry name" value="MULTICOPPER_OXIDASE2"/>
    <property type="match status" value="1"/>
</dbReference>
<dbReference type="GO" id="GO:0033215">
    <property type="term" value="P:reductive iron assimilation"/>
    <property type="evidence" value="ECO:0007669"/>
    <property type="project" value="TreeGrafter"/>
</dbReference>
<evidence type="ECO:0000256" key="1">
    <source>
        <dbReference type="ARBA" id="ARBA00010609"/>
    </source>
</evidence>
<keyword evidence="8" id="KW-0677">Repeat</keyword>
<dbReference type="CDD" id="cd13877">
    <property type="entry name" value="CuRO_2_Fet3p_like"/>
    <property type="match status" value="1"/>
</dbReference>
<evidence type="ECO:0000256" key="18">
    <source>
        <dbReference type="SAM" id="Phobius"/>
    </source>
</evidence>
<keyword evidence="4" id="KW-0410">Iron transport</keyword>
<dbReference type="FunFam" id="2.60.40.420:FF:000025">
    <property type="entry name" value="FET5p Multicopper oxidase"/>
    <property type="match status" value="1"/>
</dbReference>
<comment type="subcellular location">
    <subcellularLocation>
        <location evidence="16">Cell membrane</location>
        <topology evidence="16">Single-pass type I membrane protein</topology>
        <orientation evidence="16">Extracellular side</orientation>
    </subcellularLocation>
</comment>
<dbReference type="GO" id="GO:0004322">
    <property type="term" value="F:ferroxidase activity"/>
    <property type="evidence" value="ECO:0007669"/>
    <property type="project" value="TreeGrafter"/>
</dbReference>
<dbReference type="InterPro" id="IPR045087">
    <property type="entry name" value="Cu-oxidase_fam"/>
</dbReference>
<feature type="transmembrane region" description="Helical" evidence="18">
    <location>
        <begin position="556"/>
        <end position="578"/>
    </location>
</feature>
<dbReference type="InterPro" id="IPR011707">
    <property type="entry name" value="Cu-oxidase-like_N"/>
</dbReference>
<sequence>MAFSMRCRFLPLFFSLISLSWAGTVTYDFEIGWVTANPDGQADRPVIGINGQWPLPVIEVTVGDRLIINVLNSLGNQSTSLHFHGLFMENSTHMDGPPQVTQCEIPSGSRFTYDFEVQQPGTYWYHSHARGQYPDGLRAPFIVHDPDNPYKDQYDEEVVLSVSDWYHDEMPGLIASFMSRQNPSGAEPVPQAALFNDTQDLSLSLQPGKTYFVRMVNIGAFAGQYVWFEGHNMTIVEVDGVYTHPAEAEMIYLSAAQRCSFLLTAKNETDANFPFVASMDTTLFDSYPEDLNYNVTGWLVYDDKKALPAPAILETFDALFDDMTLVPYDEQAILPEPDQTVTLSVIMDNLGDGANYAFFDNITYTHPKVPTLYTALSAGSQATDPSVYGAYTHSFVLEKDQIVEIVVNNIDPGRHPFHLHGHNFQALYRSEEEAGTFEDSNVTSASFPAIPMRRDTLVLYPNGNIVLRFKANNPGVWIFHCHIEWHVVSGLMATFVEAPLELQKTLKIPQEHFDVCASQGIPYTGNAAGNTVDLLNLDGQNTPPAPLPAGFTARGIVALVFSCISGILGVAVIIWYGLAGSESDPGLRSTAAALVAESEKVDSASETLVVPHDGASGSHGVASGADTRS</sequence>
<evidence type="ECO:0000313" key="23">
    <source>
        <dbReference type="EMBL" id="RKU42906.1"/>
    </source>
</evidence>
<dbReference type="Gene3D" id="2.60.40.420">
    <property type="entry name" value="Cupredoxins - blue copper proteins"/>
    <property type="match status" value="3"/>
</dbReference>
<accession>A0A420Y4T8</accession>
<evidence type="ECO:0000256" key="14">
    <source>
        <dbReference type="ARBA" id="ARBA00023136"/>
    </source>
</evidence>
<evidence type="ECO:0000256" key="9">
    <source>
        <dbReference type="ARBA" id="ARBA00022989"/>
    </source>
</evidence>
<dbReference type="InterPro" id="IPR033138">
    <property type="entry name" value="Cu_oxidase_CS"/>
</dbReference>
<dbReference type="SUPFAM" id="SSF49503">
    <property type="entry name" value="Cupredoxins"/>
    <property type="match status" value="3"/>
</dbReference>
<keyword evidence="3" id="KW-1003">Cell membrane</keyword>
<gene>
    <name evidence="23" type="ORF">DL546_001647</name>
</gene>
<keyword evidence="10" id="KW-0560">Oxidoreductase</keyword>
<dbReference type="GO" id="GO:0005507">
    <property type="term" value="F:copper ion binding"/>
    <property type="evidence" value="ECO:0007669"/>
    <property type="project" value="InterPro"/>
</dbReference>
<evidence type="ECO:0000313" key="24">
    <source>
        <dbReference type="Proteomes" id="UP000275385"/>
    </source>
</evidence>
<evidence type="ECO:0000259" key="20">
    <source>
        <dbReference type="Pfam" id="PF00394"/>
    </source>
</evidence>
<keyword evidence="5 18" id="KW-0812">Transmembrane</keyword>
<dbReference type="AlphaFoldDB" id="A0A420Y4T8"/>
<dbReference type="InterPro" id="IPR011706">
    <property type="entry name" value="Cu-oxidase_C"/>
</dbReference>
<dbReference type="CDD" id="cd13851">
    <property type="entry name" value="CuRO_1_Fet3p"/>
    <property type="match status" value="1"/>
</dbReference>
<evidence type="ECO:0000256" key="2">
    <source>
        <dbReference type="ARBA" id="ARBA00022448"/>
    </source>
</evidence>
<evidence type="ECO:0000256" key="8">
    <source>
        <dbReference type="ARBA" id="ARBA00022737"/>
    </source>
</evidence>
<evidence type="ECO:0000256" key="4">
    <source>
        <dbReference type="ARBA" id="ARBA00022496"/>
    </source>
</evidence>
<dbReference type="PANTHER" id="PTHR11709">
    <property type="entry name" value="MULTI-COPPER OXIDASE"/>
    <property type="match status" value="1"/>
</dbReference>
<dbReference type="FunFam" id="2.60.40.420:FF:000022">
    <property type="entry name" value="FET5p Multicopper oxidase"/>
    <property type="match status" value="1"/>
</dbReference>
<dbReference type="InterPro" id="IPR001117">
    <property type="entry name" value="Cu-oxidase_2nd"/>
</dbReference>
<dbReference type="PANTHER" id="PTHR11709:SF361">
    <property type="entry name" value="IRON TRANSPORT MULTICOPPER OXIDASE FET3"/>
    <property type="match status" value="1"/>
</dbReference>
<keyword evidence="13" id="KW-0406">Ion transport</keyword>
<comment type="similarity">
    <text evidence="1">Belongs to the multicopper oxidase family.</text>
</comment>
<protein>
    <recommendedName>
        <fullName evidence="25">Ferroxidase fet3</fullName>
    </recommendedName>
</protein>
<dbReference type="InterPro" id="IPR002355">
    <property type="entry name" value="Cu_oxidase_Cu_BS"/>
</dbReference>
<keyword evidence="14 18" id="KW-0472">Membrane</keyword>
<evidence type="ECO:0000256" key="10">
    <source>
        <dbReference type="ARBA" id="ARBA00023002"/>
    </source>
</evidence>
<keyword evidence="11" id="KW-0408">Iron</keyword>
<organism evidence="23 24">
    <name type="scientific">Coniochaeta pulveracea</name>
    <dbReference type="NCBI Taxonomy" id="177199"/>
    <lineage>
        <taxon>Eukaryota</taxon>
        <taxon>Fungi</taxon>
        <taxon>Dikarya</taxon>
        <taxon>Ascomycota</taxon>
        <taxon>Pezizomycotina</taxon>
        <taxon>Sordariomycetes</taxon>
        <taxon>Sordariomycetidae</taxon>
        <taxon>Coniochaetales</taxon>
        <taxon>Coniochaetaceae</taxon>
        <taxon>Coniochaeta</taxon>
    </lineage>
</organism>
<keyword evidence="12" id="KW-0186">Copper</keyword>
<evidence type="ECO:0000256" key="12">
    <source>
        <dbReference type="ARBA" id="ARBA00023008"/>
    </source>
</evidence>
<feature type="domain" description="Plastocyanin-like" evidence="22">
    <location>
        <begin position="31"/>
        <end position="147"/>
    </location>
</feature>
<evidence type="ECO:0000256" key="5">
    <source>
        <dbReference type="ARBA" id="ARBA00022692"/>
    </source>
</evidence>
<evidence type="ECO:0000256" key="7">
    <source>
        <dbReference type="ARBA" id="ARBA00022729"/>
    </source>
</evidence>
<feature type="domain" description="Plastocyanin-like" evidence="21">
    <location>
        <begin position="364"/>
        <end position="499"/>
    </location>
</feature>
<dbReference type="GO" id="GO:0033573">
    <property type="term" value="C:high-affinity iron permease complex"/>
    <property type="evidence" value="ECO:0007669"/>
    <property type="project" value="TreeGrafter"/>
</dbReference>
<dbReference type="EMBL" id="QVQW01000049">
    <property type="protein sequence ID" value="RKU42906.1"/>
    <property type="molecule type" value="Genomic_DNA"/>
</dbReference>
<evidence type="ECO:0000259" key="22">
    <source>
        <dbReference type="Pfam" id="PF07732"/>
    </source>
</evidence>
<feature type="domain" description="Plastocyanin-like" evidence="20">
    <location>
        <begin position="156"/>
        <end position="302"/>
    </location>
</feature>
<dbReference type="InterPro" id="IPR044130">
    <property type="entry name" value="CuRO_2_Fet3-like"/>
</dbReference>